<accession>A0ABU3BB55</accession>
<proteinExistence type="predicted"/>
<dbReference type="RefSeq" id="WP_311658614.1">
    <property type="nucleotide sequence ID" value="NZ_JAVRHY010000006.1"/>
</dbReference>
<protein>
    <submittedName>
        <fullName evidence="1">Uncharacterized protein</fullName>
    </submittedName>
</protein>
<organism evidence="1 2">
    <name type="scientific">Spectribacter acetivorans</name>
    <dbReference type="NCBI Taxonomy" id="3075603"/>
    <lineage>
        <taxon>Bacteria</taxon>
        <taxon>Pseudomonadati</taxon>
        <taxon>Pseudomonadota</taxon>
        <taxon>Gammaproteobacteria</taxon>
        <taxon>Salinisphaerales</taxon>
        <taxon>Salinisphaeraceae</taxon>
        <taxon>Spectribacter</taxon>
    </lineage>
</organism>
<gene>
    <name evidence="1" type="ORF">RM531_08385</name>
</gene>
<keyword evidence="2" id="KW-1185">Reference proteome</keyword>
<reference evidence="1 2" key="1">
    <citation type="submission" date="2023-09" db="EMBL/GenBank/DDBJ databases">
        <authorList>
            <person name="Rey-Velasco X."/>
        </authorList>
    </citation>
    <scope>NUCLEOTIDE SEQUENCE [LARGE SCALE GENOMIC DNA]</scope>
    <source>
        <strain evidence="1 2">P385</strain>
    </source>
</reference>
<evidence type="ECO:0000313" key="2">
    <source>
        <dbReference type="Proteomes" id="UP001259982"/>
    </source>
</evidence>
<evidence type="ECO:0000313" key="1">
    <source>
        <dbReference type="EMBL" id="MDT0618493.1"/>
    </source>
</evidence>
<comment type="caution">
    <text evidence="1">The sequence shown here is derived from an EMBL/GenBank/DDBJ whole genome shotgun (WGS) entry which is preliminary data.</text>
</comment>
<sequence length="137" mass="15567">MCDTTYRGNPFHWGSQKLKSFWEASPVVSAGLVEDRGALRMMIPELNCVSCGERVDPALIKGRIAKLDDRMQARLAGGCASCNVIFPVYLEGFIEGKRHIMGVYSMESGWRRFEVLTSSEMGWLRRMKVWFTARRGL</sequence>
<dbReference type="EMBL" id="JAVRHY010000006">
    <property type="protein sequence ID" value="MDT0618493.1"/>
    <property type="molecule type" value="Genomic_DNA"/>
</dbReference>
<name>A0ABU3BB55_9GAMM</name>
<dbReference type="Proteomes" id="UP001259982">
    <property type="component" value="Unassembled WGS sequence"/>
</dbReference>